<feature type="domain" description="V-SNARE coiled-coil homology" evidence="16">
    <location>
        <begin position="134"/>
        <end position="194"/>
    </location>
</feature>
<accession>A0A1E3Q4Q4</accession>
<evidence type="ECO:0000256" key="1">
    <source>
        <dbReference type="ARBA" id="ARBA00004163"/>
    </source>
</evidence>
<evidence type="ECO:0000256" key="11">
    <source>
        <dbReference type="ARBA" id="ARBA00023136"/>
    </source>
</evidence>
<dbReference type="GO" id="GO:0005789">
    <property type="term" value="C:endoplasmic reticulum membrane"/>
    <property type="evidence" value="ECO:0007669"/>
    <property type="project" value="UniProtKB-SubCell"/>
</dbReference>
<evidence type="ECO:0000256" key="5">
    <source>
        <dbReference type="ARBA" id="ARBA00022692"/>
    </source>
</evidence>
<dbReference type="GO" id="GO:0006886">
    <property type="term" value="P:intracellular protein transport"/>
    <property type="evidence" value="ECO:0007669"/>
    <property type="project" value="EnsemblFungi"/>
</dbReference>
<evidence type="ECO:0000256" key="12">
    <source>
        <dbReference type="ARBA" id="ARBA00024249"/>
    </source>
</evidence>
<evidence type="ECO:0000256" key="9">
    <source>
        <dbReference type="ARBA" id="ARBA00023034"/>
    </source>
</evidence>
<dbReference type="GO" id="GO:0005484">
    <property type="term" value="F:SNAP receptor activity"/>
    <property type="evidence" value="ECO:0007669"/>
    <property type="project" value="EnsemblFungi"/>
</dbReference>
<dbReference type="PANTHER" id="PTHR45837">
    <property type="entry name" value="VESICLE-TRAFFICKING PROTEIN SEC22B"/>
    <property type="match status" value="1"/>
</dbReference>
<keyword evidence="5 14" id="KW-0812">Transmembrane</keyword>
<dbReference type="GO" id="GO:0006890">
    <property type="term" value="P:retrograde vesicle-mediated transport, Golgi to endoplasmic reticulum"/>
    <property type="evidence" value="ECO:0007669"/>
    <property type="project" value="EnsemblFungi"/>
</dbReference>
<dbReference type="EMBL" id="KV454295">
    <property type="protein sequence ID" value="ODQ72631.1"/>
    <property type="molecule type" value="Genomic_DNA"/>
</dbReference>
<keyword evidence="4" id="KW-0813">Transport</keyword>
<feature type="transmembrane region" description="Helical" evidence="14">
    <location>
        <begin position="196"/>
        <end position="214"/>
    </location>
</feature>
<evidence type="ECO:0000259" key="16">
    <source>
        <dbReference type="PROSITE" id="PS50892"/>
    </source>
</evidence>
<reference evidence="17 18" key="1">
    <citation type="journal article" date="2016" name="Proc. Natl. Acad. Sci. U.S.A.">
        <title>Comparative genomics of biotechnologically important yeasts.</title>
        <authorList>
            <person name="Riley R."/>
            <person name="Haridas S."/>
            <person name="Wolfe K.H."/>
            <person name="Lopes M.R."/>
            <person name="Hittinger C.T."/>
            <person name="Goeker M."/>
            <person name="Salamov A.A."/>
            <person name="Wisecaver J.H."/>
            <person name="Long T.M."/>
            <person name="Calvey C.H."/>
            <person name="Aerts A.L."/>
            <person name="Barry K.W."/>
            <person name="Choi C."/>
            <person name="Clum A."/>
            <person name="Coughlan A.Y."/>
            <person name="Deshpande S."/>
            <person name="Douglass A.P."/>
            <person name="Hanson S.J."/>
            <person name="Klenk H.-P."/>
            <person name="LaButti K.M."/>
            <person name="Lapidus A."/>
            <person name="Lindquist E.A."/>
            <person name="Lipzen A.M."/>
            <person name="Meier-Kolthoff J.P."/>
            <person name="Ohm R.A."/>
            <person name="Otillar R.P."/>
            <person name="Pangilinan J.L."/>
            <person name="Peng Y."/>
            <person name="Rokas A."/>
            <person name="Rosa C.A."/>
            <person name="Scheuner C."/>
            <person name="Sibirny A.A."/>
            <person name="Slot J.C."/>
            <person name="Stielow J.B."/>
            <person name="Sun H."/>
            <person name="Kurtzman C.P."/>
            <person name="Blackwell M."/>
            <person name="Grigoriev I.V."/>
            <person name="Jeffries T.W."/>
        </authorList>
    </citation>
    <scope>NUCLEOTIDE SEQUENCE [LARGE SCALE GENOMIC DNA]</scope>
    <source>
        <strain evidence="17 18">NRRL Y-11557</strain>
    </source>
</reference>
<keyword evidence="7" id="KW-0653">Protein transport</keyword>
<keyword evidence="6" id="KW-0256">Endoplasmic reticulum</keyword>
<dbReference type="GO" id="GO:0012507">
    <property type="term" value="C:ER to Golgi transport vesicle membrane"/>
    <property type="evidence" value="ECO:0007669"/>
    <property type="project" value="EnsemblFungi"/>
</dbReference>
<dbReference type="Gene3D" id="3.30.450.50">
    <property type="entry name" value="Longin domain"/>
    <property type="match status" value="1"/>
</dbReference>
<dbReference type="GO" id="GO:0006888">
    <property type="term" value="P:endoplasmic reticulum to Golgi vesicle-mediated transport"/>
    <property type="evidence" value="ECO:0007669"/>
    <property type="project" value="EnsemblFungi"/>
</dbReference>
<dbReference type="CDD" id="cd14824">
    <property type="entry name" value="Longin"/>
    <property type="match status" value="1"/>
</dbReference>
<dbReference type="PROSITE" id="PS50892">
    <property type="entry name" value="V_SNARE"/>
    <property type="match status" value="1"/>
</dbReference>
<dbReference type="PROSITE" id="PS50859">
    <property type="entry name" value="LONGIN"/>
    <property type="match status" value="1"/>
</dbReference>
<keyword evidence="18" id="KW-1185">Reference proteome</keyword>
<evidence type="ECO:0000256" key="10">
    <source>
        <dbReference type="ARBA" id="ARBA00023054"/>
    </source>
</evidence>
<dbReference type="Pfam" id="PF00957">
    <property type="entry name" value="Synaptobrevin"/>
    <property type="match status" value="1"/>
</dbReference>
<keyword evidence="10 13" id="KW-0175">Coiled coil</keyword>
<evidence type="ECO:0000259" key="15">
    <source>
        <dbReference type="PROSITE" id="PS50859"/>
    </source>
</evidence>
<evidence type="ECO:0000256" key="6">
    <source>
        <dbReference type="ARBA" id="ARBA00022824"/>
    </source>
</evidence>
<name>A0A1E3Q4Q4_LIPST</name>
<evidence type="ECO:0000256" key="4">
    <source>
        <dbReference type="ARBA" id="ARBA00022448"/>
    </source>
</evidence>
<proteinExistence type="inferred from homology"/>
<comment type="similarity">
    <text evidence="3">Belongs to the synaptobrevin family.</text>
</comment>
<organism evidence="17 18">
    <name type="scientific">Lipomyces starkeyi NRRL Y-11557</name>
    <dbReference type="NCBI Taxonomy" id="675824"/>
    <lineage>
        <taxon>Eukaryota</taxon>
        <taxon>Fungi</taxon>
        <taxon>Dikarya</taxon>
        <taxon>Ascomycota</taxon>
        <taxon>Saccharomycotina</taxon>
        <taxon>Lipomycetes</taxon>
        <taxon>Lipomycetales</taxon>
        <taxon>Lipomycetaceae</taxon>
        <taxon>Lipomyces</taxon>
    </lineage>
</organism>
<evidence type="ECO:0000256" key="3">
    <source>
        <dbReference type="ARBA" id="ARBA00008025"/>
    </source>
</evidence>
<dbReference type="SMART" id="SM01270">
    <property type="entry name" value="Longin"/>
    <property type="match status" value="1"/>
</dbReference>
<evidence type="ECO:0000256" key="2">
    <source>
        <dbReference type="ARBA" id="ARBA00004409"/>
    </source>
</evidence>
<dbReference type="SUPFAM" id="SSF58038">
    <property type="entry name" value="SNARE fusion complex"/>
    <property type="match status" value="1"/>
</dbReference>
<dbReference type="STRING" id="675824.A0A1E3Q4Q4"/>
<dbReference type="Gene3D" id="1.20.5.110">
    <property type="match status" value="1"/>
</dbReference>
<evidence type="ECO:0000256" key="14">
    <source>
        <dbReference type="SAM" id="Phobius"/>
    </source>
</evidence>
<keyword evidence="11 14" id="KW-0472">Membrane</keyword>
<protein>
    <recommendedName>
        <fullName evidence="12">Protein transport protein SEC22</fullName>
    </recommendedName>
</protein>
<dbReference type="Proteomes" id="UP000094385">
    <property type="component" value="Unassembled WGS sequence"/>
</dbReference>
<dbReference type="InterPro" id="IPR010908">
    <property type="entry name" value="Longin_dom"/>
</dbReference>
<keyword evidence="8 14" id="KW-1133">Transmembrane helix</keyword>
<evidence type="ECO:0000256" key="13">
    <source>
        <dbReference type="PROSITE-ProRule" id="PRU00290"/>
    </source>
</evidence>
<dbReference type="SUPFAM" id="SSF64356">
    <property type="entry name" value="SNARE-like"/>
    <property type="match status" value="1"/>
</dbReference>
<evidence type="ECO:0000256" key="8">
    <source>
        <dbReference type="ARBA" id="ARBA00022989"/>
    </source>
</evidence>
<dbReference type="Pfam" id="PF13774">
    <property type="entry name" value="Longin"/>
    <property type="match status" value="1"/>
</dbReference>
<comment type="subcellular location">
    <subcellularLocation>
        <location evidence="1">Endoplasmic reticulum membrane</location>
        <topology evidence="1">Single-pass type IV membrane protein</topology>
    </subcellularLocation>
    <subcellularLocation>
        <location evidence="2">Golgi apparatus membrane</location>
        <topology evidence="2">Single-pass type IV membrane protein</topology>
    </subcellularLocation>
</comment>
<keyword evidence="9" id="KW-0333">Golgi apparatus</keyword>
<sequence>MIRSTTIVRLNDKLPLAASTDDSQDQSDLAKYTTEEKEIIRKLNGTSEPRASIESGPYNHHYLIANGLIYITICEKSYPRKLAFTYLDELDREFINSYGHRIDQPDLRPFAFINFDNFIQKTKRVYEDSRTSVNLDKLNSELQDVTRVMTKNIEDLLYRGDSLDRMTNLSSSLRAESSKYRKAAKQINFDAMIRQYAPVVGASLIFVFLVYWIFLR</sequence>
<evidence type="ECO:0000256" key="7">
    <source>
        <dbReference type="ARBA" id="ARBA00022927"/>
    </source>
</evidence>
<dbReference type="CDD" id="cd15866">
    <property type="entry name" value="R-SNARE_SEC22"/>
    <property type="match status" value="1"/>
</dbReference>
<dbReference type="OrthoDB" id="1719357at2759"/>
<dbReference type="InterPro" id="IPR011012">
    <property type="entry name" value="Longin-like_dom_sf"/>
</dbReference>
<dbReference type="GO" id="GO:0048280">
    <property type="term" value="P:vesicle fusion with Golgi apparatus"/>
    <property type="evidence" value="ECO:0007669"/>
    <property type="project" value="EnsemblFungi"/>
</dbReference>
<dbReference type="InterPro" id="IPR044565">
    <property type="entry name" value="Sec22"/>
</dbReference>
<dbReference type="InterPro" id="IPR042855">
    <property type="entry name" value="V_SNARE_CC"/>
</dbReference>
<feature type="domain" description="Longin" evidence="15">
    <location>
        <begin position="6"/>
        <end position="119"/>
    </location>
</feature>
<dbReference type="GO" id="GO:0000139">
    <property type="term" value="C:Golgi membrane"/>
    <property type="evidence" value="ECO:0007669"/>
    <property type="project" value="UniProtKB-SubCell"/>
</dbReference>
<dbReference type="GO" id="GO:0031201">
    <property type="term" value="C:SNARE complex"/>
    <property type="evidence" value="ECO:0007669"/>
    <property type="project" value="EnsemblFungi"/>
</dbReference>
<dbReference type="AlphaFoldDB" id="A0A1E3Q4Q4"/>
<evidence type="ECO:0000313" key="18">
    <source>
        <dbReference type="Proteomes" id="UP000094385"/>
    </source>
</evidence>
<evidence type="ECO:0000313" key="17">
    <source>
        <dbReference type="EMBL" id="ODQ72631.1"/>
    </source>
</evidence>
<gene>
    <name evidence="17" type="ORF">LIPSTDRAFT_302485</name>
</gene>